<evidence type="ECO:0000313" key="1">
    <source>
        <dbReference type="EMBL" id="ASE99696.1"/>
    </source>
</evidence>
<accession>A0A218MK80</accession>
<reference evidence="1" key="1">
    <citation type="submission" date="2016-10" db="EMBL/GenBank/DDBJ databases">
        <authorList>
            <person name="Varghese N."/>
        </authorList>
    </citation>
    <scope>NUCLEOTIDE SEQUENCE</scope>
</reference>
<name>A0A218MK80_9VIRU</name>
<sequence length="430" mass="45878">MASLNLQRNSEVFFSTVDIINGAAITDLRPTNTWKLEVLAGFAVTSSAATQDITSLESGIDPDRSQQRFNTAINPVDWNFQVYLRPTGVLTGAAANTTTAATNQTGNVKPTADWFMWQSMVSNTKVTGGSDGTADERSVWSTGGKLQTTNVAAATGSSSTRSNFSTAVENHMYFKLDNVIYQVSNATVNQATVDAGIEEIATTTWTGNGTTLRELTGNPRNVAISCFGGVLNNGTTITANSNITKLSHTATQMGAYHPYNQMNVAGATGTNAFIKNRLSQIEFHHKATASAADEKFTFPVTALSFDYNNNNTYLTPEEISALNEPIGQFTGTRAVTGSATMYLRAGELESSGFLRNILNDSRTSSAQTSNANLIIGGATAPYVAFQLDACQFEFPQVQTEDVVSMTVNFVGQEPTATKGDGGEVTIFAAK</sequence>
<protein>
    <submittedName>
        <fullName evidence="1">Putative major tail protein</fullName>
    </submittedName>
</protein>
<dbReference type="EMBL" id="KY052794">
    <property type="protein sequence ID" value="ASE99696.1"/>
    <property type="molecule type" value="Genomic_DNA"/>
</dbReference>
<reference evidence="1" key="2">
    <citation type="journal article" date="2017" name="Nat. Commun.">
        <title>Single-virus genomics reveals hidden cosmopolitan and abundant viruses.</title>
        <authorList>
            <person name="Martinez-Hernandez F."/>
            <person name="Fornas O."/>
            <person name="Lluesma Gomez M."/>
            <person name="Bolduc B."/>
            <person name="de la Cruz Pena M.J."/>
            <person name="Martinez J.M."/>
            <person name="Anton J."/>
            <person name="Gasol J.M."/>
            <person name="Rosselli R."/>
            <person name="Rodriguez-Valera F."/>
            <person name="Sullivan M.B."/>
            <person name="Acinas S.G."/>
            <person name="Martinez-Garcia M."/>
        </authorList>
    </citation>
    <scope>NUCLEOTIDE SEQUENCE</scope>
</reference>
<proteinExistence type="predicted"/>
<organism evidence="1">
    <name type="scientific">uncultured virus</name>
    <dbReference type="NCBI Taxonomy" id="340016"/>
    <lineage>
        <taxon>Viruses</taxon>
        <taxon>environmental samples</taxon>
    </lineage>
</organism>